<dbReference type="GO" id="GO:0016020">
    <property type="term" value="C:membrane"/>
    <property type="evidence" value="ECO:0007669"/>
    <property type="project" value="InterPro"/>
</dbReference>
<comment type="caution">
    <text evidence="1">The sequence shown here is derived from an EMBL/GenBank/DDBJ whole genome shotgun (WGS) entry which is preliminary data.</text>
</comment>
<reference evidence="1" key="1">
    <citation type="submission" date="2019-05" db="EMBL/GenBank/DDBJ databases">
        <title>Annotation for the trematode Fasciolopsis buski.</title>
        <authorList>
            <person name="Choi Y.-J."/>
        </authorList>
    </citation>
    <scope>NUCLEOTIDE SEQUENCE</scope>
    <source>
        <strain evidence="1">HT</strain>
        <tissue evidence="1">Whole worm</tissue>
    </source>
</reference>
<evidence type="ECO:0000313" key="1">
    <source>
        <dbReference type="EMBL" id="KAA0185689.1"/>
    </source>
</evidence>
<protein>
    <submittedName>
        <fullName evidence="1">Syntaxin-16</fullName>
    </submittedName>
</protein>
<organism evidence="1 2">
    <name type="scientific">Fasciolopsis buskii</name>
    <dbReference type="NCBI Taxonomy" id="27845"/>
    <lineage>
        <taxon>Eukaryota</taxon>
        <taxon>Metazoa</taxon>
        <taxon>Spiralia</taxon>
        <taxon>Lophotrochozoa</taxon>
        <taxon>Platyhelminthes</taxon>
        <taxon>Trematoda</taxon>
        <taxon>Digenea</taxon>
        <taxon>Plagiorchiida</taxon>
        <taxon>Echinostomata</taxon>
        <taxon>Echinostomatoidea</taxon>
        <taxon>Fasciolidae</taxon>
        <taxon>Fasciolopsis</taxon>
    </lineage>
</organism>
<name>A0A8E0RKG1_9TREM</name>
<evidence type="ECO:0000313" key="2">
    <source>
        <dbReference type="Proteomes" id="UP000728185"/>
    </source>
</evidence>
<dbReference type="Proteomes" id="UP000728185">
    <property type="component" value="Unassembled WGS sequence"/>
</dbReference>
<dbReference type="InterPro" id="IPR010989">
    <property type="entry name" value="SNARE"/>
</dbReference>
<dbReference type="EMBL" id="LUCM01010299">
    <property type="protein sequence ID" value="KAA0185689.1"/>
    <property type="molecule type" value="Genomic_DNA"/>
</dbReference>
<accession>A0A8E0RKG1</accession>
<gene>
    <name evidence="1" type="ORF">FBUS_11455</name>
</gene>
<dbReference type="GO" id="GO:0016192">
    <property type="term" value="P:vesicle-mediated transport"/>
    <property type="evidence" value="ECO:0007669"/>
    <property type="project" value="InterPro"/>
</dbReference>
<sequence length="218" mass="25265">MTTRSLTESFLFMRNNAFQNRQFFPDNRSEDHEALVPRSKIKDAESGRPASQFPPEWEKLVNSVQYTFTVIRQKMKELIALHDRHLMAANLDDNVDEDQEIEQQTKELTEIFNLSHRQLGQLSKLRHSTSFWKGNQVQKLSENVLSSLARTLQDLSTVFRQSQSSYLNKLKSRDDRIKGYLSLGPQLEDGPSGTMDEFGDNEYQVRSKACISDVLQYK</sequence>
<dbReference type="SUPFAM" id="SSF47661">
    <property type="entry name" value="t-snare proteins"/>
    <property type="match status" value="1"/>
</dbReference>
<keyword evidence="2" id="KW-1185">Reference proteome</keyword>
<dbReference type="Gene3D" id="1.20.58.70">
    <property type="match status" value="1"/>
</dbReference>
<dbReference type="OrthoDB" id="10251371at2759"/>
<dbReference type="AlphaFoldDB" id="A0A8E0RKG1"/>
<proteinExistence type="predicted"/>